<name>A0ABY6U7B3_BIOOC</name>
<gene>
    <name evidence="3" type="ORF">CLO192961_LOCUS174757</name>
</gene>
<organism evidence="3 4">
    <name type="scientific">Bionectria ochroleuca</name>
    <name type="common">Gliocladium roseum</name>
    <dbReference type="NCBI Taxonomy" id="29856"/>
    <lineage>
        <taxon>Eukaryota</taxon>
        <taxon>Fungi</taxon>
        <taxon>Dikarya</taxon>
        <taxon>Ascomycota</taxon>
        <taxon>Pezizomycotina</taxon>
        <taxon>Sordariomycetes</taxon>
        <taxon>Hypocreomycetidae</taxon>
        <taxon>Hypocreales</taxon>
        <taxon>Bionectriaceae</taxon>
        <taxon>Clonostachys</taxon>
    </lineage>
</organism>
<feature type="domain" description="NADP-dependent oxidoreductase" evidence="2">
    <location>
        <begin position="24"/>
        <end position="301"/>
    </location>
</feature>
<dbReference type="Gene3D" id="3.20.20.100">
    <property type="entry name" value="NADP-dependent oxidoreductase domain"/>
    <property type="match status" value="1"/>
</dbReference>
<dbReference type="InterPro" id="IPR050523">
    <property type="entry name" value="AKR_Detox_Biosynth"/>
</dbReference>
<accession>A0ABY6U7B3</accession>
<dbReference type="CDD" id="cd19075">
    <property type="entry name" value="AKR_AKR7A1-5"/>
    <property type="match status" value="1"/>
</dbReference>
<evidence type="ECO:0000313" key="3">
    <source>
        <dbReference type="EMBL" id="VUC25767.1"/>
    </source>
</evidence>
<dbReference type="PANTHER" id="PTHR43364:SF4">
    <property type="entry name" value="NAD(P)-LINKED OXIDOREDUCTASE SUPERFAMILY PROTEIN"/>
    <property type="match status" value="1"/>
</dbReference>
<keyword evidence="1" id="KW-0560">Oxidoreductase</keyword>
<protein>
    <recommendedName>
        <fullName evidence="2">NADP-dependent oxidoreductase domain-containing protein</fullName>
    </recommendedName>
</protein>
<dbReference type="InterPro" id="IPR036812">
    <property type="entry name" value="NAD(P)_OxRdtase_dom_sf"/>
</dbReference>
<dbReference type="SUPFAM" id="SSF51430">
    <property type="entry name" value="NAD(P)-linked oxidoreductase"/>
    <property type="match status" value="1"/>
</dbReference>
<sequence length="318" mass="35148">MSGLRVIYGAGSAGSWGSETEGPKVADVLQEFGVDKIDTARIYLKSEERIGQRGVAAKFKIDTKHPGGFARTTNATKENVLEVADISFGLLKTDKVEVYYIHAPDRKTPLEQTLEGINELHKQGRFEHFGLSNFLASEVEEVIRVAKAKGFIVPTVYQGNYSAIARRQEEELFPTLRKHGISFNAYSPLAGGFLTKTVKDIEEGVGRFDRDTPLGDLYSTLYNKPTFLAALKKWEDISAKSGVPKAELAYRWVSYHSSLKPDLGDGIIIGARNVDQLRKTLTGLKRGPLPGEVVKEINGVWDTIKEEAGLDNFNVNDV</sequence>
<dbReference type="Proteomes" id="UP000766486">
    <property type="component" value="Unassembled WGS sequence"/>
</dbReference>
<dbReference type="Pfam" id="PF00248">
    <property type="entry name" value="Aldo_ket_red"/>
    <property type="match status" value="1"/>
</dbReference>
<comment type="caution">
    <text evidence="3">The sequence shown here is derived from an EMBL/GenBank/DDBJ whole genome shotgun (WGS) entry which is preliminary data.</text>
</comment>
<evidence type="ECO:0000313" key="4">
    <source>
        <dbReference type="Proteomes" id="UP000766486"/>
    </source>
</evidence>
<dbReference type="PANTHER" id="PTHR43364">
    <property type="entry name" value="NADH-SPECIFIC METHYLGLYOXAL REDUCTASE-RELATED"/>
    <property type="match status" value="1"/>
</dbReference>
<reference evidence="3 4" key="1">
    <citation type="submission" date="2019-06" db="EMBL/GenBank/DDBJ databases">
        <authorList>
            <person name="Broberg M."/>
        </authorList>
    </citation>
    <scope>NUCLEOTIDE SEQUENCE [LARGE SCALE GENOMIC DNA]</scope>
</reference>
<proteinExistence type="predicted"/>
<dbReference type="EMBL" id="CABFNS010000739">
    <property type="protein sequence ID" value="VUC25767.1"/>
    <property type="molecule type" value="Genomic_DNA"/>
</dbReference>
<dbReference type="InterPro" id="IPR023210">
    <property type="entry name" value="NADP_OxRdtase_dom"/>
</dbReference>
<evidence type="ECO:0000259" key="2">
    <source>
        <dbReference type="Pfam" id="PF00248"/>
    </source>
</evidence>
<keyword evidence="4" id="KW-1185">Reference proteome</keyword>
<evidence type="ECO:0000256" key="1">
    <source>
        <dbReference type="ARBA" id="ARBA00023002"/>
    </source>
</evidence>